<comment type="caution">
    <text evidence="1">The sequence shown here is derived from an EMBL/GenBank/DDBJ whole genome shotgun (WGS) entry which is preliminary data.</text>
</comment>
<dbReference type="Proteomes" id="UP000003277">
    <property type="component" value="Unassembled WGS sequence"/>
</dbReference>
<evidence type="ECO:0000313" key="1">
    <source>
        <dbReference type="EMBL" id="EHO63462.1"/>
    </source>
</evidence>
<reference evidence="1 2" key="1">
    <citation type="submission" date="2011-11" db="EMBL/GenBank/DDBJ databases">
        <title>The Genome Sequence of Dialister succinatiphilus YIT 11850.</title>
        <authorList>
            <consortium name="The Broad Institute Genome Sequencing Platform"/>
            <person name="Earl A."/>
            <person name="Ward D."/>
            <person name="Feldgarden M."/>
            <person name="Gevers D."/>
            <person name="Morotomi M."/>
            <person name="Young S.K."/>
            <person name="Zeng Q."/>
            <person name="Gargeya S."/>
            <person name="Fitzgerald M."/>
            <person name="Haas B."/>
            <person name="Abouelleil A."/>
            <person name="Alvarado L."/>
            <person name="Arachchi H.M."/>
            <person name="Berlin A."/>
            <person name="Brown A."/>
            <person name="Chapman S.B."/>
            <person name="Dunbar C."/>
            <person name="Gearin G."/>
            <person name="Goldberg J."/>
            <person name="Griggs A."/>
            <person name="Gujja S."/>
            <person name="Heiman D."/>
            <person name="Howarth C."/>
            <person name="Lui A."/>
            <person name="MacDonald P.J.P."/>
            <person name="Montmayeur A."/>
            <person name="Murphy C."/>
            <person name="Neiman D."/>
            <person name="Pearson M."/>
            <person name="Priest M."/>
            <person name="Roberts A."/>
            <person name="Saif S."/>
            <person name="Shea T."/>
            <person name="Sisk P."/>
            <person name="Stolte C."/>
            <person name="Sykes S."/>
            <person name="Wortman J."/>
            <person name="Nusbaum C."/>
            <person name="Birren B."/>
        </authorList>
    </citation>
    <scope>NUCLEOTIDE SEQUENCE [LARGE SCALE GENOMIC DNA]</scope>
    <source>
        <strain evidence="1 2">YIT 11850</strain>
    </source>
</reference>
<dbReference type="PATRIC" id="fig|742743.3.peg.492"/>
<dbReference type="RefSeq" id="WP_008858983.1">
    <property type="nucleotide sequence ID" value="NZ_JH591187.1"/>
</dbReference>
<accession>H1CYP1</accession>
<keyword evidence="2" id="KW-1185">Reference proteome</keyword>
<sequence>MLYQNPEMGPIAPVYVSSGQLEEMYPGGEKKTVRKHFDLSGEFCFKMSHISMVLWKYMYALHPLKIGFQQEGGVFISFRRIAMS</sequence>
<dbReference type="HOGENOM" id="CLU_2522229_0_0_9"/>
<name>H1CYP1_9FIRM</name>
<dbReference type="AlphaFoldDB" id="H1CYP1"/>
<dbReference type="EMBL" id="ADLT01000015">
    <property type="protein sequence ID" value="EHO63462.1"/>
    <property type="molecule type" value="Genomic_DNA"/>
</dbReference>
<proteinExistence type="predicted"/>
<organism evidence="1 2">
    <name type="scientific">Dialister succinatiphilus YIT 11850</name>
    <dbReference type="NCBI Taxonomy" id="742743"/>
    <lineage>
        <taxon>Bacteria</taxon>
        <taxon>Bacillati</taxon>
        <taxon>Bacillota</taxon>
        <taxon>Negativicutes</taxon>
        <taxon>Veillonellales</taxon>
        <taxon>Veillonellaceae</taxon>
        <taxon>Dialister</taxon>
    </lineage>
</organism>
<protein>
    <submittedName>
        <fullName evidence="1">Uncharacterized protein</fullName>
    </submittedName>
</protein>
<gene>
    <name evidence="1" type="ORF">HMPREF9453_00479</name>
</gene>
<dbReference type="STRING" id="742743.HMPREF9453_00479"/>
<evidence type="ECO:0000313" key="2">
    <source>
        <dbReference type="Proteomes" id="UP000003277"/>
    </source>
</evidence>